<name>A0ABT3P496_9ALTE</name>
<dbReference type="PIRSF" id="PIRSF000813">
    <property type="entry name" value="CCA_bact"/>
    <property type="match status" value="1"/>
</dbReference>
<dbReference type="InterPro" id="IPR043519">
    <property type="entry name" value="NT_sf"/>
</dbReference>
<dbReference type="InterPro" id="IPR012006">
    <property type="entry name" value="CCA_bact"/>
</dbReference>
<reference evidence="14" key="1">
    <citation type="submission" date="2022-11" db="EMBL/GenBank/DDBJ databases">
        <title>Alteromonas sp. nov., isolated from sea water of the Qingdao.</title>
        <authorList>
            <person name="Wang Q."/>
        </authorList>
    </citation>
    <scope>NUCLEOTIDE SEQUENCE</scope>
    <source>
        <strain evidence="14">ASW11-7</strain>
    </source>
</reference>
<feature type="binding site" evidence="11">
    <location>
        <position position="137"/>
    </location>
    <ligand>
        <name>CTP</name>
        <dbReference type="ChEBI" id="CHEBI:37563"/>
    </ligand>
</feature>
<proteinExistence type="inferred from homology"/>
<keyword evidence="5 11" id="KW-0479">Metal-binding</keyword>
<keyword evidence="10 11" id="KW-0694">RNA-binding</keyword>
<feature type="domain" description="tRNA nucleotidyltransferase/poly(A) polymerase RNA and SrmB- binding" evidence="13">
    <location>
        <begin position="149"/>
        <end position="210"/>
    </location>
</feature>
<dbReference type="HAMAP" id="MF_01262">
    <property type="entry name" value="CCA_bact_type2"/>
    <property type="match status" value="1"/>
</dbReference>
<comment type="function">
    <text evidence="11">Catalyzes the addition and repair of the essential 3'-terminal CCA sequence in tRNAs without using a nucleic acid template. Adds these three nucleotides in the order of C, C, and A to the tRNA nucleotide-73, using CTP and ATP as substrates and producing inorganic pyrophosphate. tRNA 3'-terminal CCA addition is required both for tRNA processing and repair. Also involved in tRNA surveillance by mediating tandem CCA addition to generate a CCACCA at the 3' terminus of unstable tRNAs. While stable tRNAs receive only 3'-terminal CCA, unstable tRNAs are marked with CCACCA and rapidly degraded.</text>
</comment>
<evidence type="ECO:0000256" key="10">
    <source>
        <dbReference type="ARBA" id="ARBA00022884"/>
    </source>
</evidence>
<feature type="binding site" evidence="11">
    <location>
        <position position="8"/>
    </location>
    <ligand>
        <name>ATP</name>
        <dbReference type="ChEBI" id="CHEBI:30616"/>
    </ligand>
</feature>
<protein>
    <recommendedName>
        <fullName evidence="11">CCA-adding enzyme</fullName>
        <ecNumber evidence="11">2.7.7.72</ecNumber>
    </recommendedName>
    <alternativeName>
        <fullName evidence="11">CCA tRNA nucleotidyltransferase</fullName>
    </alternativeName>
    <alternativeName>
        <fullName evidence="11">tRNA CCA-pyrophosphorylase</fullName>
    </alternativeName>
    <alternativeName>
        <fullName evidence="11">tRNA adenylyl-/cytidylyl- transferase</fullName>
    </alternativeName>
    <alternativeName>
        <fullName evidence="11">tRNA nucleotidyltransferase</fullName>
    </alternativeName>
    <alternativeName>
        <fullName evidence="11">tRNA-NT</fullName>
    </alternativeName>
</protein>
<evidence type="ECO:0000256" key="8">
    <source>
        <dbReference type="ARBA" id="ARBA00022840"/>
    </source>
</evidence>
<dbReference type="RefSeq" id="WP_265615641.1">
    <property type="nucleotide sequence ID" value="NZ_JAPFRD010000002.1"/>
</dbReference>
<comment type="catalytic activity">
    <reaction evidence="11">
        <text>a tRNA with a 3' CCA end + 2 CTP + ATP = a tRNA with a 3' CCACCA end + 3 diphosphate</text>
        <dbReference type="Rhea" id="RHEA:76235"/>
        <dbReference type="Rhea" id="RHEA-COMP:10468"/>
        <dbReference type="Rhea" id="RHEA-COMP:18655"/>
        <dbReference type="ChEBI" id="CHEBI:30616"/>
        <dbReference type="ChEBI" id="CHEBI:33019"/>
        <dbReference type="ChEBI" id="CHEBI:37563"/>
        <dbReference type="ChEBI" id="CHEBI:83071"/>
        <dbReference type="ChEBI" id="CHEBI:195187"/>
    </reaction>
</comment>
<gene>
    <name evidence="11" type="primary">cca</name>
    <name evidence="14" type="ORF">OPS25_00280</name>
</gene>
<dbReference type="InterPro" id="IPR002646">
    <property type="entry name" value="PolA_pol_head_dom"/>
</dbReference>
<dbReference type="EC" id="2.7.7.72" evidence="11"/>
<dbReference type="Gene3D" id="1.10.3090.10">
    <property type="entry name" value="cca-adding enzyme, domain 2"/>
    <property type="match status" value="1"/>
</dbReference>
<evidence type="ECO:0000256" key="3">
    <source>
        <dbReference type="ARBA" id="ARBA00022694"/>
    </source>
</evidence>
<comment type="similarity">
    <text evidence="11">Belongs to the tRNA nucleotidyltransferase/poly(A) polymerase family. Bacterial CCA-adding enzyme type 2 subfamily.</text>
</comment>
<evidence type="ECO:0000313" key="15">
    <source>
        <dbReference type="Proteomes" id="UP001142810"/>
    </source>
</evidence>
<comment type="catalytic activity">
    <reaction evidence="11">
        <text>a tRNA precursor + 2 CTP + ATP = a tRNA with a 3' CCA end + 3 diphosphate</text>
        <dbReference type="Rhea" id="RHEA:14433"/>
        <dbReference type="Rhea" id="RHEA-COMP:10465"/>
        <dbReference type="Rhea" id="RHEA-COMP:10468"/>
        <dbReference type="ChEBI" id="CHEBI:30616"/>
        <dbReference type="ChEBI" id="CHEBI:33019"/>
        <dbReference type="ChEBI" id="CHEBI:37563"/>
        <dbReference type="ChEBI" id="CHEBI:74896"/>
        <dbReference type="ChEBI" id="CHEBI:83071"/>
        <dbReference type="EC" id="2.7.7.72"/>
    </reaction>
</comment>
<feature type="binding site" evidence="11">
    <location>
        <position position="91"/>
    </location>
    <ligand>
        <name>CTP</name>
        <dbReference type="ChEBI" id="CHEBI:37563"/>
    </ligand>
</feature>
<organism evidence="14 15">
    <name type="scientific">Alteromonas aquimaris</name>
    <dbReference type="NCBI Taxonomy" id="2998417"/>
    <lineage>
        <taxon>Bacteria</taxon>
        <taxon>Pseudomonadati</taxon>
        <taxon>Pseudomonadota</taxon>
        <taxon>Gammaproteobacteria</taxon>
        <taxon>Alteromonadales</taxon>
        <taxon>Alteromonadaceae</taxon>
        <taxon>Alteromonas/Salinimonas group</taxon>
        <taxon>Alteromonas</taxon>
    </lineage>
</organism>
<feature type="binding site" evidence="11">
    <location>
        <position position="140"/>
    </location>
    <ligand>
        <name>ATP</name>
        <dbReference type="ChEBI" id="CHEBI:30616"/>
    </ligand>
</feature>
<evidence type="ECO:0000256" key="6">
    <source>
        <dbReference type="ARBA" id="ARBA00022741"/>
    </source>
</evidence>
<evidence type="ECO:0000256" key="7">
    <source>
        <dbReference type="ARBA" id="ARBA00022800"/>
    </source>
</evidence>
<dbReference type="PANTHER" id="PTHR47545">
    <property type="entry name" value="MULTIFUNCTIONAL CCA PROTEIN"/>
    <property type="match status" value="1"/>
</dbReference>
<dbReference type="Pfam" id="PF01743">
    <property type="entry name" value="PolyA_pol"/>
    <property type="match status" value="1"/>
</dbReference>
<keyword evidence="6 11" id="KW-0547">Nucleotide-binding</keyword>
<evidence type="ECO:0000313" key="14">
    <source>
        <dbReference type="EMBL" id="MCW8106936.1"/>
    </source>
</evidence>
<dbReference type="PANTHER" id="PTHR47545:SF1">
    <property type="entry name" value="MULTIFUNCTIONAL CCA PROTEIN"/>
    <property type="match status" value="1"/>
</dbReference>
<feature type="binding site" evidence="11">
    <location>
        <position position="21"/>
    </location>
    <ligand>
        <name>Mg(2+)</name>
        <dbReference type="ChEBI" id="CHEBI:18420"/>
    </ligand>
</feature>
<sequence>MQIYLVGGAVRDELLNRNVTERDYVVVGATPQQMLDKGFTQVGKDFPVFLHPKTKEEYALARTERKSGKGYTGFVCDASASVTLQEDLLRRDLTINAMAKDADGNLTDPFNGLDDLNQRVLRHVSTAFIEDPLRVFRVARFAARYAHLGFTVAAETMQLMQEVSQQDEIGHLSAERVWSETQRSLLELDPQIYFITLRNAQALSPWLTELIDLNEDAYTALKLSAERNHNAEVRFAVLSSYLTADKTRSLCKRVKAPNAFTEIAVLASLFAEKLSHEVSAEVLLDIFTQADGWRKPERFKALLDAISCRDLPRQNSLNRELILSALDKASRIDTRPIILAGFKGAAIKNELNKLRLTVISEILSDKGGTA</sequence>
<keyword evidence="15" id="KW-1185">Reference proteome</keyword>
<dbReference type="SUPFAM" id="SSF81301">
    <property type="entry name" value="Nucleotidyltransferase"/>
    <property type="match status" value="1"/>
</dbReference>
<comment type="caution">
    <text evidence="14">The sequence shown here is derived from an EMBL/GenBank/DDBJ whole genome shotgun (WGS) entry which is preliminary data.</text>
</comment>
<evidence type="ECO:0000256" key="4">
    <source>
        <dbReference type="ARBA" id="ARBA00022695"/>
    </source>
</evidence>
<evidence type="ECO:0000256" key="2">
    <source>
        <dbReference type="ARBA" id="ARBA00022679"/>
    </source>
</evidence>
<feature type="binding site" evidence="11">
    <location>
        <position position="137"/>
    </location>
    <ligand>
        <name>ATP</name>
        <dbReference type="ChEBI" id="CHEBI:30616"/>
    </ligand>
</feature>
<feature type="binding site" evidence="11">
    <location>
        <position position="140"/>
    </location>
    <ligand>
        <name>CTP</name>
        <dbReference type="ChEBI" id="CHEBI:37563"/>
    </ligand>
</feature>
<dbReference type="InterPro" id="IPR050124">
    <property type="entry name" value="tRNA_CCA-adding_enzyme"/>
</dbReference>
<dbReference type="Gene3D" id="3.30.460.10">
    <property type="entry name" value="Beta Polymerase, domain 2"/>
    <property type="match status" value="1"/>
</dbReference>
<comment type="cofactor">
    <cofactor evidence="1 11">
        <name>Mg(2+)</name>
        <dbReference type="ChEBI" id="CHEBI:18420"/>
    </cofactor>
</comment>
<dbReference type="SUPFAM" id="SSF81891">
    <property type="entry name" value="Poly A polymerase C-terminal region-like"/>
    <property type="match status" value="1"/>
</dbReference>
<evidence type="ECO:0000256" key="11">
    <source>
        <dbReference type="HAMAP-Rule" id="MF_01262"/>
    </source>
</evidence>
<dbReference type="Pfam" id="PF12627">
    <property type="entry name" value="PolyA_pol_RNAbd"/>
    <property type="match status" value="1"/>
</dbReference>
<feature type="binding site" evidence="11">
    <location>
        <position position="23"/>
    </location>
    <ligand>
        <name>Mg(2+)</name>
        <dbReference type="ChEBI" id="CHEBI:18420"/>
    </ligand>
</feature>
<keyword evidence="2 11" id="KW-0808">Transferase</keyword>
<feature type="binding site" evidence="11">
    <location>
        <position position="91"/>
    </location>
    <ligand>
        <name>ATP</name>
        <dbReference type="ChEBI" id="CHEBI:30616"/>
    </ligand>
</feature>
<dbReference type="EMBL" id="JAPFRD010000002">
    <property type="protein sequence ID" value="MCW8106936.1"/>
    <property type="molecule type" value="Genomic_DNA"/>
</dbReference>
<feature type="binding site" evidence="11">
    <location>
        <position position="11"/>
    </location>
    <ligand>
        <name>CTP</name>
        <dbReference type="ChEBI" id="CHEBI:37563"/>
    </ligand>
</feature>
<feature type="domain" description="Poly A polymerase head" evidence="12">
    <location>
        <begin position="3"/>
        <end position="122"/>
    </location>
</feature>
<dbReference type="Proteomes" id="UP001142810">
    <property type="component" value="Unassembled WGS sequence"/>
</dbReference>
<keyword evidence="8 11" id="KW-0067">ATP-binding</keyword>
<keyword evidence="9 11" id="KW-0460">Magnesium</keyword>
<evidence type="ECO:0000256" key="5">
    <source>
        <dbReference type="ARBA" id="ARBA00022723"/>
    </source>
</evidence>
<evidence type="ECO:0000256" key="1">
    <source>
        <dbReference type="ARBA" id="ARBA00001946"/>
    </source>
</evidence>
<keyword evidence="4 11" id="KW-0548">Nucleotidyltransferase</keyword>
<evidence type="ECO:0000256" key="9">
    <source>
        <dbReference type="ARBA" id="ARBA00022842"/>
    </source>
</evidence>
<accession>A0ABT3P496</accession>
<feature type="binding site" evidence="11">
    <location>
        <position position="11"/>
    </location>
    <ligand>
        <name>ATP</name>
        <dbReference type="ChEBI" id="CHEBI:30616"/>
    </ligand>
</feature>
<keyword evidence="3 11" id="KW-0819">tRNA processing</keyword>
<feature type="binding site" evidence="11">
    <location>
        <position position="8"/>
    </location>
    <ligand>
        <name>CTP</name>
        <dbReference type="ChEBI" id="CHEBI:37563"/>
    </ligand>
</feature>
<evidence type="ECO:0000259" key="13">
    <source>
        <dbReference type="Pfam" id="PF12627"/>
    </source>
</evidence>
<keyword evidence="7 11" id="KW-0692">RNA repair</keyword>
<comment type="miscellaneous">
    <text evidence="11">A single active site specifically recognizes both ATP and CTP and is responsible for their addition.</text>
</comment>
<dbReference type="InterPro" id="IPR032828">
    <property type="entry name" value="PolyA_RNA-bd"/>
</dbReference>
<evidence type="ECO:0000259" key="12">
    <source>
        <dbReference type="Pfam" id="PF01743"/>
    </source>
</evidence>